<dbReference type="EMBL" id="LCEK01000007">
    <property type="protein sequence ID" value="KKS72555.1"/>
    <property type="molecule type" value="Genomic_DNA"/>
</dbReference>
<dbReference type="CDD" id="cd02440">
    <property type="entry name" value="AdoMet_MTases"/>
    <property type="match status" value="1"/>
</dbReference>
<keyword evidence="2" id="KW-0489">Methyltransferase</keyword>
<evidence type="ECO:0000313" key="3">
    <source>
        <dbReference type="Proteomes" id="UP000033867"/>
    </source>
</evidence>
<evidence type="ECO:0000259" key="1">
    <source>
        <dbReference type="Pfam" id="PF08241"/>
    </source>
</evidence>
<feature type="domain" description="Methyltransferase type 11" evidence="1">
    <location>
        <begin position="62"/>
        <end position="154"/>
    </location>
</feature>
<name>A0A0G1BGL2_9BACT</name>
<gene>
    <name evidence="2" type="ORF">UV42_C0007G0007</name>
</gene>
<accession>A0A0G1BGL2</accession>
<dbReference type="GO" id="GO:0008757">
    <property type="term" value="F:S-adenosylmethionine-dependent methyltransferase activity"/>
    <property type="evidence" value="ECO:0007669"/>
    <property type="project" value="InterPro"/>
</dbReference>
<keyword evidence="2" id="KW-0808">Transferase</keyword>
<protein>
    <submittedName>
        <fullName evidence="2">S-adenosylmethionine (SAM)-dependent methyltransferase</fullName>
    </submittedName>
</protein>
<dbReference type="GO" id="GO:0032259">
    <property type="term" value="P:methylation"/>
    <property type="evidence" value="ECO:0007669"/>
    <property type="project" value="UniProtKB-KW"/>
</dbReference>
<dbReference type="Gene3D" id="3.40.50.150">
    <property type="entry name" value="Vaccinia Virus protein VP39"/>
    <property type="match status" value="1"/>
</dbReference>
<dbReference type="InterPro" id="IPR029063">
    <property type="entry name" value="SAM-dependent_MTases_sf"/>
</dbReference>
<organism evidence="2 3">
    <name type="scientific">Candidatus Magasanikbacteria bacterium GW2011_GWE2_42_7</name>
    <dbReference type="NCBI Taxonomy" id="1619052"/>
    <lineage>
        <taxon>Bacteria</taxon>
        <taxon>Candidatus Magasanikiibacteriota</taxon>
    </lineage>
</organism>
<evidence type="ECO:0000313" key="2">
    <source>
        <dbReference type="EMBL" id="KKS72555.1"/>
    </source>
</evidence>
<sequence>MSTLFYDPTKKSVVFLGHHATEEYWDAHWNEIGIKEVVTSVHDFSYVKKFTDAYLEKSDKILEGGCGRGQYVYALRRWGYDPVGVDYAEQTIAEVKKWYPDLPLVVGDVRSLPFEDNAFKGYWSFGVIEHFFYGYTPIVNEMARVIQDGGYLFVTFPYMSPLRKMKARLKKYEYRHFSEEPDDFYQFALPKQQVIDDLCAKGFVLEKAYPFDAVKGLKDEVAFLRGPLQLLYGSKHIIAKVCRKGLELVLRFCCGHIVLLVFRLEKKKEA</sequence>
<proteinExistence type="predicted"/>
<dbReference type="Pfam" id="PF08241">
    <property type="entry name" value="Methyltransf_11"/>
    <property type="match status" value="1"/>
</dbReference>
<dbReference type="InterPro" id="IPR013216">
    <property type="entry name" value="Methyltransf_11"/>
</dbReference>
<reference evidence="2 3" key="1">
    <citation type="journal article" date="2015" name="Nature">
        <title>rRNA introns, odd ribosomes, and small enigmatic genomes across a large radiation of phyla.</title>
        <authorList>
            <person name="Brown C.T."/>
            <person name="Hug L.A."/>
            <person name="Thomas B.C."/>
            <person name="Sharon I."/>
            <person name="Castelle C.J."/>
            <person name="Singh A."/>
            <person name="Wilkins M.J."/>
            <person name="Williams K.H."/>
            <person name="Banfield J.F."/>
        </authorList>
    </citation>
    <scope>NUCLEOTIDE SEQUENCE [LARGE SCALE GENOMIC DNA]</scope>
</reference>
<comment type="caution">
    <text evidence="2">The sequence shown here is derived from an EMBL/GenBank/DDBJ whole genome shotgun (WGS) entry which is preliminary data.</text>
</comment>
<dbReference type="SUPFAM" id="SSF53335">
    <property type="entry name" value="S-adenosyl-L-methionine-dependent methyltransferases"/>
    <property type="match status" value="1"/>
</dbReference>
<dbReference type="Proteomes" id="UP000033867">
    <property type="component" value="Unassembled WGS sequence"/>
</dbReference>
<dbReference type="AlphaFoldDB" id="A0A0G1BGL2"/>